<reference evidence="4" key="1">
    <citation type="submission" date="2016-11" db="EMBL/GenBank/DDBJ databases">
        <authorList>
            <person name="Varghese N."/>
            <person name="Submissions S."/>
        </authorList>
    </citation>
    <scope>NUCLEOTIDE SEQUENCE [LARGE SCALE GENOMIC DNA]</scope>
    <source>
        <strain evidence="4">DSM 26134</strain>
    </source>
</reference>
<dbReference type="SUPFAM" id="SSF52833">
    <property type="entry name" value="Thioredoxin-like"/>
    <property type="match status" value="1"/>
</dbReference>
<evidence type="ECO:0000313" key="3">
    <source>
        <dbReference type="EMBL" id="SHK86216.1"/>
    </source>
</evidence>
<dbReference type="GO" id="GO:0016491">
    <property type="term" value="F:oxidoreductase activity"/>
    <property type="evidence" value="ECO:0007669"/>
    <property type="project" value="InterPro"/>
</dbReference>
<dbReference type="Proteomes" id="UP000184474">
    <property type="component" value="Unassembled WGS sequence"/>
</dbReference>
<dbReference type="Gene3D" id="3.40.30.10">
    <property type="entry name" value="Glutaredoxin"/>
    <property type="match status" value="1"/>
</dbReference>
<dbReference type="InterPro" id="IPR036249">
    <property type="entry name" value="Thioredoxin-like_sf"/>
</dbReference>
<dbReference type="STRING" id="156994.SAMN04488028_11040"/>
<dbReference type="Pfam" id="PF00578">
    <property type="entry name" value="AhpC-TSA"/>
    <property type="match status" value="1"/>
</dbReference>
<feature type="domain" description="Thioredoxin" evidence="2">
    <location>
        <begin position="33"/>
        <end position="190"/>
    </location>
</feature>
<protein>
    <submittedName>
        <fullName evidence="3">Peroxiredoxin</fullName>
    </submittedName>
</protein>
<dbReference type="InterPro" id="IPR000866">
    <property type="entry name" value="AhpC/TSA"/>
</dbReference>
<organism evidence="3 4">
    <name type="scientific">Reichenbachiella agariperforans</name>
    <dbReference type="NCBI Taxonomy" id="156994"/>
    <lineage>
        <taxon>Bacteria</taxon>
        <taxon>Pseudomonadati</taxon>
        <taxon>Bacteroidota</taxon>
        <taxon>Cytophagia</taxon>
        <taxon>Cytophagales</taxon>
        <taxon>Reichenbachiellaceae</taxon>
        <taxon>Reichenbachiella</taxon>
    </lineage>
</organism>
<keyword evidence="4" id="KW-1185">Reference proteome</keyword>
<evidence type="ECO:0000313" key="4">
    <source>
        <dbReference type="Proteomes" id="UP000184474"/>
    </source>
</evidence>
<dbReference type="InterPro" id="IPR047262">
    <property type="entry name" value="PRX-like1"/>
</dbReference>
<name>A0A1M6VY18_REIAG</name>
<gene>
    <name evidence="3" type="ORF">SAMN04488028_11040</name>
</gene>
<dbReference type="PANTHER" id="PTHR43640">
    <property type="entry name" value="OS07G0260300 PROTEIN"/>
    <property type="match status" value="1"/>
</dbReference>
<dbReference type="PANTHER" id="PTHR43640:SF1">
    <property type="entry name" value="THIOREDOXIN-DEPENDENT PEROXIREDOXIN"/>
    <property type="match status" value="1"/>
</dbReference>
<proteinExistence type="predicted"/>
<dbReference type="InterPro" id="IPR013766">
    <property type="entry name" value="Thioredoxin_domain"/>
</dbReference>
<sequence length="211" mass="23382">MKKSIFIRSAATAFLCFVLFNYTLANTPKAEGYKVGDQAISFQLKNVDGKMVSPADYQSAKGFIVVFTCNTCPYSKLYESRIEALNQKYASKGYPVLAINSNDMTKQPGDSFEEMVKTSNAGEYSFPYLYDESQEIATAYGATKTPHVYVLEKNKKNLQVKYIGAIDNNARDEKSATDKYVENAVDALLANKPVSTTSTKAIGCTIKWKEA</sequence>
<dbReference type="PROSITE" id="PS51352">
    <property type="entry name" value="THIOREDOXIN_2"/>
    <property type="match status" value="1"/>
</dbReference>
<evidence type="ECO:0000256" key="1">
    <source>
        <dbReference type="SAM" id="SignalP"/>
    </source>
</evidence>
<accession>A0A1M6VY18</accession>
<feature type="signal peptide" evidence="1">
    <location>
        <begin position="1"/>
        <end position="25"/>
    </location>
</feature>
<dbReference type="RefSeq" id="WP_073125100.1">
    <property type="nucleotide sequence ID" value="NZ_FRAA01000010.1"/>
</dbReference>
<keyword evidence="1" id="KW-0732">Signal</keyword>
<dbReference type="AlphaFoldDB" id="A0A1M6VY18"/>
<feature type="chain" id="PRO_5013314318" evidence="1">
    <location>
        <begin position="26"/>
        <end position="211"/>
    </location>
</feature>
<dbReference type="CDD" id="cd02969">
    <property type="entry name" value="PRX_like1"/>
    <property type="match status" value="1"/>
</dbReference>
<evidence type="ECO:0000259" key="2">
    <source>
        <dbReference type="PROSITE" id="PS51352"/>
    </source>
</evidence>
<dbReference type="EMBL" id="FRAA01000010">
    <property type="protein sequence ID" value="SHK86216.1"/>
    <property type="molecule type" value="Genomic_DNA"/>
</dbReference>
<dbReference type="GO" id="GO:0016209">
    <property type="term" value="F:antioxidant activity"/>
    <property type="evidence" value="ECO:0007669"/>
    <property type="project" value="InterPro"/>
</dbReference>